<keyword evidence="10" id="KW-1185">Reference proteome</keyword>
<dbReference type="Proteomes" id="UP000286985">
    <property type="component" value="Unassembled WGS sequence"/>
</dbReference>
<dbReference type="Gene3D" id="2.40.30.170">
    <property type="match status" value="1"/>
</dbReference>
<dbReference type="GO" id="GO:0030288">
    <property type="term" value="C:outer membrane-bounded periplasmic space"/>
    <property type="evidence" value="ECO:0007669"/>
    <property type="project" value="TreeGrafter"/>
</dbReference>
<dbReference type="OrthoDB" id="9806939at2"/>
<evidence type="ECO:0000256" key="1">
    <source>
        <dbReference type="ARBA" id="ARBA00009477"/>
    </source>
</evidence>
<dbReference type="FunFam" id="2.40.420.20:FF:000006">
    <property type="entry name" value="RND family efflux transporter MFP subunit"/>
    <property type="match status" value="1"/>
</dbReference>
<proteinExistence type="inferred from homology"/>
<accession>A0A432XKF4</accession>
<dbReference type="InterPro" id="IPR058792">
    <property type="entry name" value="Beta-barrel_RND_2"/>
</dbReference>
<evidence type="ECO:0000259" key="6">
    <source>
        <dbReference type="Pfam" id="PF25919"/>
    </source>
</evidence>
<evidence type="ECO:0000256" key="2">
    <source>
        <dbReference type="ARBA" id="ARBA00022448"/>
    </source>
</evidence>
<feature type="domain" description="CusB-like three alpha-helical bundle" evidence="5">
    <location>
        <begin position="153"/>
        <end position="199"/>
    </location>
</feature>
<dbReference type="Gene3D" id="2.40.50.100">
    <property type="match status" value="1"/>
</dbReference>
<dbReference type="SUPFAM" id="SSF111369">
    <property type="entry name" value="HlyD-like secretion proteins"/>
    <property type="match status" value="1"/>
</dbReference>
<dbReference type="GO" id="GO:0022857">
    <property type="term" value="F:transmembrane transporter activity"/>
    <property type="evidence" value="ECO:0007669"/>
    <property type="project" value="InterPro"/>
</dbReference>
<organism evidence="9 10">
    <name type="scientific">Pseudidiomarina donghaiensis</name>
    <dbReference type="NCBI Taxonomy" id="519452"/>
    <lineage>
        <taxon>Bacteria</taxon>
        <taxon>Pseudomonadati</taxon>
        <taxon>Pseudomonadota</taxon>
        <taxon>Gammaproteobacteria</taxon>
        <taxon>Alteromonadales</taxon>
        <taxon>Idiomarinaceae</taxon>
        <taxon>Pseudidiomarina</taxon>
    </lineage>
</organism>
<dbReference type="PANTHER" id="PTHR30097:SF15">
    <property type="entry name" value="CATION EFFLUX SYSTEM PROTEIN CUSB"/>
    <property type="match status" value="1"/>
</dbReference>
<dbReference type="EMBL" id="PIPU01000001">
    <property type="protein sequence ID" value="RUO49203.1"/>
    <property type="molecule type" value="Genomic_DNA"/>
</dbReference>
<evidence type="ECO:0000259" key="5">
    <source>
        <dbReference type="Pfam" id="PF25869"/>
    </source>
</evidence>
<dbReference type="InterPro" id="IPR058649">
    <property type="entry name" value="CzcB_C"/>
</dbReference>
<dbReference type="AlphaFoldDB" id="A0A432XKF4"/>
<dbReference type="Pfam" id="PF25919">
    <property type="entry name" value="BSH_CusB"/>
    <property type="match status" value="1"/>
</dbReference>
<dbReference type="InterPro" id="IPR051909">
    <property type="entry name" value="MFP_Cation_Efflux"/>
</dbReference>
<dbReference type="Pfam" id="PF19335">
    <property type="entry name" value="HMBD"/>
    <property type="match status" value="1"/>
</dbReference>
<dbReference type="InterPro" id="IPR045800">
    <property type="entry name" value="HMBD"/>
</dbReference>
<evidence type="ECO:0000256" key="3">
    <source>
        <dbReference type="SAM" id="SignalP"/>
    </source>
</evidence>
<dbReference type="GO" id="GO:0060003">
    <property type="term" value="P:copper ion export"/>
    <property type="evidence" value="ECO:0007669"/>
    <property type="project" value="TreeGrafter"/>
</dbReference>
<feature type="chain" id="PRO_5019584039" evidence="3">
    <location>
        <begin position="27"/>
        <end position="412"/>
    </location>
</feature>
<dbReference type="PANTHER" id="PTHR30097">
    <property type="entry name" value="CATION EFFLUX SYSTEM PROTEIN CUSB"/>
    <property type="match status" value="1"/>
</dbReference>
<evidence type="ECO:0000259" key="4">
    <source>
        <dbReference type="Pfam" id="PF19335"/>
    </source>
</evidence>
<evidence type="ECO:0000313" key="10">
    <source>
        <dbReference type="Proteomes" id="UP000286985"/>
    </source>
</evidence>
<evidence type="ECO:0000313" key="9">
    <source>
        <dbReference type="EMBL" id="RUO49203.1"/>
    </source>
</evidence>
<dbReference type="Pfam" id="PF25975">
    <property type="entry name" value="CzcB_C"/>
    <property type="match status" value="1"/>
</dbReference>
<evidence type="ECO:0000259" key="7">
    <source>
        <dbReference type="Pfam" id="PF25954"/>
    </source>
</evidence>
<protein>
    <submittedName>
        <fullName evidence="9">Efflux RND transporter periplasmic adaptor subunit</fullName>
    </submittedName>
</protein>
<keyword evidence="3" id="KW-0732">Signal</keyword>
<dbReference type="InterPro" id="IPR006143">
    <property type="entry name" value="RND_pump_MFP"/>
</dbReference>
<gene>
    <name evidence="9" type="ORF">CWE24_01465</name>
</gene>
<dbReference type="STRING" id="519452.SAMN04488139_0427"/>
<feature type="domain" description="Heavy metal binding" evidence="4">
    <location>
        <begin position="44"/>
        <end position="69"/>
    </location>
</feature>
<dbReference type="NCBIfam" id="TIGR01730">
    <property type="entry name" value="RND_mfp"/>
    <property type="match status" value="1"/>
</dbReference>
<feature type="domain" description="CzcB-like C-terminal circularly permuted SH3-like" evidence="8">
    <location>
        <begin position="340"/>
        <end position="384"/>
    </location>
</feature>
<keyword evidence="2" id="KW-0813">Transport</keyword>
<dbReference type="RefSeq" id="WP_092836908.1">
    <property type="nucleotide sequence ID" value="NZ_FPCF01000001.1"/>
</dbReference>
<comment type="caution">
    <text evidence="9">The sequence shown here is derived from an EMBL/GenBank/DDBJ whole genome shotgun (WGS) entry which is preliminary data.</text>
</comment>
<dbReference type="GO" id="GO:0046914">
    <property type="term" value="F:transition metal ion binding"/>
    <property type="evidence" value="ECO:0007669"/>
    <property type="project" value="TreeGrafter"/>
</dbReference>
<sequence length="412" mass="46036">MKFARFIMLIVSIALLVPATHSPAHAQEFELKHDHAEQQQAVEYVCPMHSHIVSDEPGTCPICGMDLEPQQRAEQVSVVVSDQMQQNLGIQTTAVTYDTLWRYYPTIGTVQWNTNEQHHLHSRAAGWVEKLYVRSEGESVQQGDKIYEIYSRELVVAQQDFLQALNGSTNPRLLRDARLRLELLGFAPSLVKQLEQTQEIFYRVPVFAAHSGVVTQLNIAEGMYVEPGLAMMTLIGTDSFWLIADVPERYSDWLRVGSPADITLPQANLNAYETEIEYIYPELDAKTRTQRVRIKLPNSELSNGLLVGMQAAVELYGGPKREALVVPLSSLIITGSDNRIIVRNSEGGFEQRAVHVGLVVGDKAEILHGVEAGEQVVVAGQFLLDSEATLQSNRLNRQQQGKPEVQDAHAHH</sequence>
<reference evidence="10" key="1">
    <citation type="journal article" date="2018" name="Front. Microbiol.">
        <title>Genome-Based Analysis Reveals the Taxonomy and Diversity of the Family Idiomarinaceae.</title>
        <authorList>
            <person name="Liu Y."/>
            <person name="Lai Q."/>
            <person name="Shao Z."/>
        </authorList>
    </citation>
    <scope>NUCLEOTIDE SEQUENCE [LARGE SCALE GENOMIC DNA]</scope>
    <source>
        <strain evidence="10">908033</strain>
    </source>
</reference>
<dbReference type="Gene3D" id="2.40.420.20">
    <property type="match status" value="1"/>
</dbReference>
<name>A0A432XKF4_9GAMM</name>
<dbReference type="InterPro" id="IPR058791">
    <property type="entry name" value="3HB_CusB"/>
</dbReference>
<feature type="domain" description="CusB-like barrel-sandwich hybrid" evidence="6">
    <location>
        <begin position="119"/>
        <end position="233"/>
    </location>
</feature>
<evidence type="ECO:0000259" key="8">
    <source>
        <dbReference type="Pfam" id="PF25975"/>
    </source>
</evidence>
<dbReference type="GO" id="GO:0015679">
    <property type="term" value="P:plasma membrane copper ion transport"/>
    <property type="evidence" value="ECO:0007669"/>
    <property type="project" value="TreeGrafter"/>
</dbReference>
<feature type="domain" description="CusB-like beta-barrel" evidence="7">
    <location>
        <begin position="241"/>
        <end position="315"/>
    </location>
</feature>
<feature type="signal peptide" evidence="3">
    <location>
        <begin position="1"/>
        <end position="26"/>
    </location>
</feature>
<comment type="similarity">
    <text evidence="1">Belongs to the membrane fusion protein (MFP) (TC 8.A.1) family.</text>
</comment>
<dbReference type="Pfam" id="PF25869">
    <property type="entry name" value="3HB_CusB"/>
    <property type="match status" value="1"/>
</dbReference>
<dbReference type="GO" id="GO:0016020">
    <property type="term" value="C:membrane"/>
    <property type="evidence" value="ECO:0007669"/>
    <property type="project" value="InterPro"/>
</dbReference>
<dbReference type="Pfam" id="PF25954">
    <property type="entry name" value="Beta-barrel_RND_2"/>
    <property type="match status" value="1"/>
</dbReference>
<dbReference type="InterPro" id="IPR058790">
    <property type="entry name" value="BSH_CusB"/>
</dbReference>